<dbReference type="EMBL" id="JAIVGD010000026">
    <property type="protein sequence ID" value="KAH0740489.1"/>
    <property type="molecule type" value="Genomic_DNA"/>
</dbReference>
<keyword evidence="1" id="KW-1133">Transmembrane helix</keyword>
<dbReference type="PANTHER" id="PTHR36607">
    <property type="entry name" value="1,2-DIHYDROXY-3-KETO-5-METHYLTHIOPENTENE DIOXYGENASE 4"/>
    <property type="match status" value="1"/>
</dbReference>
<comment type="caution">
    <text evidence="2">The sequence shown here is derived from an EMBL/GenBank/DDBJ whole genome shotgun (WGS) entry which is preliminary data.</text>
</comment>
<gene>
    <name evidence="2" type="ORF">KY290_033532</name>
</gene>
<name>A0ABQ7U1N5_SOLTU</name>
<proteinExistence type="predicted"/>
<protein>
    <submittedName>
        <fullName evidence="2">Uncharacterized protein</fullName>
    </submittedName>
</protein>
<dbReference type="Proteomes" id="UP000826656">
    <property type="component" value="Unassembled WGS sequence"/>
</dbReference>
<evidence type="ECO:0000313" key="3">
    <source>
        <dbReference type="Proteomes" id="UP000826656"/>
    </source>
</evidence>
<keyword evidence="1" id="KW-0812">Transmembrane</keyword>
<keyword evidence="3" id="KW-1185">Reference proteome</keyword>
<evidence type="ECO:0000256" key="1">
    <source>
        <dbReference type="SAM" id="Phobius"/>
    </source>
</evidence>
<accession>A0ABQ7U1N5</accession>
<organism evidence="2 3">
    <name type="scientific">Solanum tuberosum</name>
    <name type="common">Potato</name>
    <dbReference type="NCBI Taxonomy" id="4113"/>
    <lineage>
        <taxon>Eukaryota</taxon>
        <taxon>Viridiplantae</taxon>
        <taxon>Streptophyta</taxon>
        <taxon>Embryophyta</taxon>
        <taxon>Tracheophyta</taxon>
        <taxon>Spermatophyta</taxon>
        <taxon>Magnoliopsida</taxon>
        <taxon>eudicotyledons</taxon>
        <taxon>Gunneridae</taxon>
        <taxon>Pentapetalae</taxon>
        <taxon>asterids</taxon>
        <taxon>lamiids</taxon>
        <taxon>Solanales</taxon>
        <taxon>Solanaceae</taxon>
        <taxon>Solanoideae</taxon>
        <taxon>Solaneae</taxon>
        <taxon>Solanum</taxon>
    </lineage>
</organism>
<sequence>MDFSDQDVLYPCLEIMDNKQHSRTKVLTLKVHSLVIGAFPLVRKTLDTSHHLPEWSSIEMKDVIDNSPATSQLKKFSSRSLLLIKMLMLPSLLIMMKILAVGVFLLSSLVRFAICLAIGSR</sequence>
<dbReference type="PANTHER" id="PTHR36607:SF24">
    <property type="entry name" value="AMINOTRANSFERASE-LIKE PLANT MOBILE DOMAIN-CONTAINING PROTEIN"/>
    <property type="match status" value="1"/>
</dbReference>
<evidence type="ECO:0000313" key="2">
    <source>
        <dbReference type="EMBL" id="KAH0740489.1"/>
    </source>
</evidence>
<feature type="transmembrane region" description="Helical" evidence="1">
    <location>
        <begin position="82"/>
        <end position="106"/>
    </location>
</feature>
<keyword evidence="1" id="KW-0472">Membrane</keyword>
<reference evidence="2 3" key="1">
    <citation type="journal article" date="2021" name="bioRxiv">
        <title>Chromosome-scale and haplotype-resolved genome assembly of a tetraploid potato cultivar.</title>
        <authorList>
            <person name="Sun H."/>
            <person name="Jiao W.-B."/>
            <person name="Krause K."/>
            <person name="Campoy J.A."/>
            <person name="Goel M."/>
            <person name="Folz-Donahue K."/>
            <person name="Kukat C."/>
            <person name="Huettel B."/>
            <person name="Schneeberger K."/>
        </authorList>
    </citation>
    <scope>NUCLEOTIDE SEQUENCE [LARGE SCALE GENOMIC DNA]</scope>
    <source>
        <strain evidence="2">SolTubOtavaFocal</strain>
        <tissue evidence="2">Leaves</tissue>
    </source>
</reference>